<dbReference type="AlphaFoldDB" id="A0A9D2I6G3"/>
<evidence type="ECO:0000256" key="3">
    <source>
        <dbReference type="ARBA" id="ARBA00022475"/>
    </source>
</evidence>
<keyword evidence="5" id="KW-0472">Membrane</keyword>
<dbReference type="PROSITE" id="PS01037">
    <property type="entry name" value="SBP_BACTERIAL_1"/>
    <property type="match status" value="1"/>
</dbReference>
<keyword evidence="3" id="KW-1003">Cell membrane</keyword>
<gene>
    <name evidence="10" type="ORF">H9717_13955</name>
</gene>
<evidence type="ECO:0000256" key="9">
    <source>
        <dbReference type="SAM" id="SignalP"/>
    </source>
</evidence>
<comment type="similarity">
    <text evidence="1">Belongs to the bacterial solute-binding protein 1 family.</text>
</comment>
<evidence type="ECO:0000256" key="4">
    <source>
        <dbReference type="ARBA" id="ARBA00022729"/>
    </source>
</evidence>
<dbReference type="Gene3D" id="3.40.190.10">
    <property type="entry name" value="Periplasmic binding protein-like II"/>
    <property type="match status" value="1"/>
</dbReference>
<dbReference type="PROSITE" id="PS51257">
    <property type="entry name" value="PROKAR_LIPOPROTEIN"/>
    <property type="match status" value="1"/>
</dbReference>
<feature type="chain" id="PRO_5039578973" evidence="9">
    <location>
        <begin position="21"/>
        <end position="462"/>
    </location>
</feature>
<reference evidence="10" key="1">
    <citation type="journal article" date="2021" name="PeerJ">
        <title>Extensive microbial diversity within the chicken gut microbiome revealed by metagenomics and culture.</title>
        <authorList>
            <person name="Gilroy R."/>
            <person name="Ravi A."/>
            <person name="Getino M."/>
            <person name="Pursley I."/>
            <person name="Horton D.L."/>
            <person name="Alikhan N.F."/>
            <person name="Baker D."/>
            <person name="Gharbi K."/>
            <person name="Hall N."/>
            <person name="Watson M."/>
            <person name="Adriaenssens E.M."/>
            <person name="Foster-Nyarko E."/>
            <person name="Jarju S."/>
            <person name="Secka A."/>
            <person name="Antonio M."/>
            <person name="Oren A."/>
            <person name="Chaudhuri R.R."/>
            <person name="La Ragione R."/>
            <person name="Hildebrand F."/>
            <person name="Pallen M.J."/>
        </authorList>
    </citation>
    <scope>NUCLEOTIDE SEQUENCE</scope>
    <source>
        <strain evidence="10">CHK179-7159</strain>
    </source>
</reference>
<dbReference type="InterPro" id="IPR006059">
    <property type="entry name" value="SBP"/>
</dbReference>
<evidence type="ECO:0000313" key="11">
    <source>
        <dbReference type="Proteomes" id="UP000886858"/>
    </source>
</evidence>
<evidence type="ECO:0000256" key="5">
    <source>
        <dbReference type="ARBA" id="ARBA00023136"/>
    </source>
</evidence>
<evidence type="ECO:0000256" key="1">
    <source>
        <dbReference type="ARBA" id="ARBA00008520"/>
    </source>
</evidence>
<dbReference type="PANTHER" id="PTHR43649:SF33">
    <property type="entry name" value="POLYGALACTURONAN_RHAMNOGALACTURONAN-BINDING PROTEIN YTCQ"/>
    <property type="match status" value="1"/>
</dbReference>
<protein>
    <submittedName>
        <fullName evidence="10">ABC transporter substrate-binding protein</fullName>
    </submittedName>
</protein>
<accession>A0A9D2I6G3</accession>
<dbReference type="InterPro" id="IPR006061">
    <property type="entry name" value="SBP_1_CS"/>
</dbReference>
<name>A0A9D2I6G3_9FIRM</name>
<evidence type="ECO:0000313" key="10">
    <source>
        <dbReference type="EMBL" id="HJA94191.1"/>
    </source>
</evidence>
<sequence>MKKKLLAGLLTAAMMVATLAGCGSSTSTSSESTTPASSAASAETTAESTAAESASTEAAAAEDNGEVIELEFWAWWSSDARKPYIDQMVSDFNASQSKYHVTYVDIPFGDIFTKNIAQIAAGDPCDIMANSMEEVKFRAQEGQVEPLDAYLTDDVTSGFYEQYMEACTGDDGSVYALPFSVDTRVIYYNKDHFEEAGISPEDIQTWDDLWEAAHKLDVQDGDEWTRIGFMPVVGNGGVDTWLINANGGPCWFDPDTAEPTVNSDVNKEAFAWVRSWMDYYGQSTYDELSAAFSSGMADPFASGTMSMVVQTSAYTAALAQSAPDLNYGVILLPEFKEGNGHTANGGGFVLEIPKGAKNPEGAYEFIKYATSYEVQDYLCTNLGDFSGRNDFTEDSEFFQKPLVADIAKALEQTSTVIVPNSIKGYQDVINPIIDEGTLGISPTDEVLDRAQQAFADFIATHE</sequence>
<dbReference type="CDD" id="cd14748">
    <property type="entry name" value="PBP2_UgpB"/>
    <property type="match status" value="1"/>
</dbReference>
<dbReference type="Proteomes" id="UP000886858">
    <property type="component" value="Unassembled WGS sequence"/>
</dbReference>
<dbReference type="Pfam" id="PF01547">
    <property type="entry name" value="SBP_bac_1"/>
    <property type="match status" value="1"/>
</dbReference>
<evidence type="ECO:0000256" key="7">
    <source>
        <dbReference type="ARBA" id="ARBA00023288"/>
    </source>
</evidence>
<dbReference type="EMBL" id="DWYY01000158">
    <property type="protein sequence ID" value="HJA94191.1"/>
    <property type="molecule type" value="Genomic_DNA"/>
</dbReference>
<keyword evidence="4 9" id="KW-0732">Signal</keyword>
<dbReference type="PANTHER" id="PTHR43649">
    <property type="entry name" value="ARABINOSE-BINDING PROTEIN-RELATED"/>
    <property type="match status" value="1"/>
</dbReference>
<evidence type="ECO:0000256" key="8">
    <source>
        <dbReference type="SAM" id="MobiDB-lite"/>
    </source>
</evidence>
<proteinExistence type="inferred from homology"/>
<feature type="region of interest" description="Disordered" evidence="8">
    <location>
        <begin position="24"/>
        <end position="62"/>
    </location>
</feature>
<dbReference type="SUPFAM" id="SSF53850">
    <property type="entry name" value="Periplasmic binding protein-like II"/>
    <property type="match status" value="1"/>
</dbReference>
<dbReference type="GO" id="GO:0055085">
    <property type="term" value="P:transmembrane transport"/>
    <property type="evidence" value="ECO:0007669"/>
    <property type="project" value="InterPro"/>
</dbReference>
<comment type="caution">
    <text evidence="10">The sequence shown here is derived from an EMBL/GenBank/DDBJ whole genome shotgun (WGS) entry which is preliminary data.</text>
</comment>
<reference evidence="10" key="2">
    <citation type="submission" date="2021-04" db="EMBL/GenBank/DDBJ databases">
        <authorList>
            <person name="Gilroy R."/>
        </authorList>
    </citation>
    <scope>NUCLEOTIDE SEQUENCE</scope>
    <source>
        <strain evidence="10">CHK179-7159</strain>
    </source>
</reference>
<keyword evidence="6" id="KW-0564">Palmitate</keyword>
<evidence type="ECO:0000256" key="6">
    <source>
        <dbReference type="ARBA" id="ARBA00023139"/>
    </source>
</evidence>
<evidence type="ECO:0000256" key="2">
    <source>
        <dbReference type="ARBA" id="ARBA00022448"/>
    </source>
</evidence>
<keyword evidence="2" id="KW-0813">Transport</keyword>
<keyword evidence="7" id="KW-0449">Lipoprotein</keyword>
<feature type="signal peptide" evidence="9">
    <location>
        <begin position="1"/>
        <end position="20"/>
    </location>
</feature>
<organism evidence="10 11">
    <name type="scientific">Candidatus Eisenbergiella merdipullorum</name>
    <dbReference type="NCBI Taxonomy" id="2838553"/>
    <lineage>
        <taxon>Bacteria</taxon>
        <taxon>Bacillati</taxon>
        <taxon>Bacillota</taxon>
        <taxon>Clostridia</taxon>
        <taxon>Lachnospirales</taxon>
        <taxon>Lachnospiraceae</taxon>
        <taxon>Eisenbergiella</taxon>
    </lineage>
</organism>
<dbReference type="InterPro" id="IPR050490">
    <property type="entry name" value="Bact_solute-bd_prot1"/>
</dbReference>